<keyword evidence="2" id="KW-1185">Reference proteome</keyword>
<gene>
    <name evidence="1" type="ORF">XhyaCFBP1156_21285</name>
</gene>
<dbReference type="EMBL" id="MDEG01000089">
    <property type="protein sequence ID" value="PPU91252.1"/>
    <property type="molecule type" value="Genomic_DNA"/>
</dbReference>
<dbReference type="Proteomes" id="UP000238261">
    <property type="component" value="Unassembled WGS sequence"/>
</dbReference>
<comment type="caution">
    <text evidence="1">The sequence shown here is derived from an EMBL/GenBank/DDBJ whole genome shotgun (WGS) entry which is preliminary data.</text>
</comment>
<protein>
    <submittedName>
        <fullName evidence="1">Uncharacterized protein</fullName>
    </submittedName>
</protein>
<accession>A0A2S7ELY9</accession>
<sequence length="82" mass="9405">SYLIDVYRWRKGLMQKIDQHDAPIVRMGINLSGTGNWGFRHADKPVTYLSWDDIAYVTGQPSAGPPKLVSDFFKKREYAVCQ</sequence>
<reference evidence="2" key="1">
    <citation type="submission" date="2016-08" db="EMBL/GenBank/DDBJ databases">
        <authorList>
            <person name="Merda D."/>
            <person name="Briand M."/>
            <person name="Taghouti G."/>
            <person name="Carrere S."/>
            <person name="Gouzy J."/>
            <person name="Portier P."/>
            <person name="Jacques M.-A."/>
            <person name="Fischer-Le Saux M."/>
        </authorList>
    </citation>
    <scope>NUCLEOTIDE SEQUENCE [LARGE SCALE GENOMIC DNA]</scope>
    <source>
        <strain evidence="2">CFBP1156</strain>
    </source>
</reference>
<organism evidence="1 2">
    <name type="scientific">Xanthomonas hyacinthi</name>
    <dbReference type="NCBI Taxonomy" id="56455"/>
    <lineage>
        <taxon>Bacteria</taxon>
        <taxon>Pseudomonadati</taxon>
        <taxon>Pseudomonadota</taxon>
        <taxon>Gammaproteobacteria</taxon>
        <taxon>Lysobacterales</taxon>
        <taxon>Lysobacteraceae</taxon>
        <taxon>Xanthomonas</taxon>
    </lineage>
</organism>
<evidence type="ECO:0000313" key="1">
    <source>
        <dbReference type="EMBL" id="PPU91252.1"/>
    </source>
</evidence>
<feature type="non-terminal residue" evidence="1">
    <location>
        <position position="1"/>
    </location>
</feature>
<evidence type="ECO:0000313" key="2">
    <source>
        <dbReference type="Proteomes" id="UP000238261"/>
    </source>
</evidence>
<proteinExistence type="predicted"/>
<name>A0A2S7ELY9_9XANT</name>
<dbReference type="AlphaFoldDB" id="A0A2S7ELY9"/>